<reference evidence="4" key="1">
    <citation type="journal article" date="2020" name="mSystems">
        <title>Genome- and Community-Level Interaction Insights into Carbon Utilization and Element Cycling Functions of Hydrothermarchaeota in Hydrothermal Sediment.</title>
        <authorList>
            <person name="Zhou Z."/>
            <person name="Liu Y."/>
            <person name="Xu W."/>
            <person name="Pan J."/>
            <person name="Luo Z.H."/>
            <person name="Li M."/>
        </authorList>
    </citation>
    <scope>NUCLEOTIDE SEQUENCE [LARGE SCALE GENOMIC DNA]</scope>
    <source>
        <strain evidence="4">HyVt-28</strain>
    </source>
</reference>
<sequence>MNATTDAIVMTDHAGKIVLWNKSAEKIFNYSQEEALSREIHELILPRRFRTKFEAYLPQFRETGEAPIIGKTIENTAFKKDRTEIPIEVSTTSVKIADKWYAIAIIRDISERREMKKALEESVNRLQAVLSALPDLIFILDKKGCFVDYYAKQKEDLYVKPLDFLNKRIHDVLPEDVAENAMNALREAISSNRVVSFEYSLEMPEGVRYWEGHFIHLNKEKVLLISREITNLKLSELKLKKAYSQLQKVLEGVVRAFARLIEQRDPYTAGHQERVARLSCAIGRELGLDEQKIQGINVSALLHDIGKISVPIEILTKPAKLTDLEFTMIKQHPEVAYTILKNIDFPWPVAEIVYQHHERLDGSGYPRGLTRKEILLEAKIIAVADVVEAMFSHRPYRPAYTLDEALHEVFRHKGNLYDPDAVNAAIRLFREKKFTF</sequence>
<dbReference type="InterPro" id="IPR003607">
    <property type="entry name" value="HD/PDEase_dom"/>
</dbReference>
<dbReference type="GO" id="GO:0006355">
    <property type="term" value="P:regulation of DNA-templated transcription"/>
    <property type="evidence" value="ECO:0007669"/>
    <property type="project" value="InterPro"/>
</dbReference>
<dbReference type="InterPro" id="IPR000014">
    <property type="entry name" value="PAS"/>
</dbReference>
<dbReference type="PROSITE" id="PS50113">
    <property type="entry name" value="PAC"/>
    <property type="match status" value="1"/>
</dbReference>
<feature type="domain" description="PAS" evidence="1">
    <location>
        <begin position="1"/>
        <end position="46"/>
    </location>
</feature>
<feature type="domain" description="PAC" evidence="2">
    <location>
        <begin position="71"/>
        <end position="121"/>
    </location>
</feature>
<dbReference type="Pfam" id="PF08448">
    <property type="entry name" value="PAS_4"/>
    <property type="match status" value="1"/>
</dbReference>
<dbReference type="SMART" id="SM00091">
    <property type="entry name" value="PAS"/>
    <property type="match status" value="2"/>
</dbReference>
<accession>A0A7V0LUL4</accession>
<dbReference type="NCBIfam" id="TIGR00229">
    <property type="entry name" value="sensory_box"/>
    <property type="match status" value="1"/>
</dbReference>
<dbReference type="PROSITE" id="PS50112">
    <property type="entry name" value="PAS"/>
    <property type="match status" value="1"/>
</dbReference>
<dbReference type="PANTHER" id="PTHR43155">
    <property type="entry name" value="CYCLIC DI-GMP PHOSPHODIESTERASE PA4108-RELATED"/>
    <property type="match status" value="1"/>
</dbReference>
<dbReference type="PROSITE" id="PS51832">
    <property type="entry name" value="HD_GYP"/>
    <property type="match status" value="1"/>
</dbReference>
<dbReference type="InterPro" id="IPR006675">
    <property type="entry name" value="HDIG_dom"/>
</dbReference>
<dbReference type="PANTHER" id="PTHR43155:SF2">
    <property type="entry name" value="CYCLIC DI-GMP PHOSPHODIESTERASE PA4108"/>
    <property type="match status" value="1"/>
</dbReference>
<dbReference type="CDD" id="cd00077">
    <property type="entry name" value="HDc"/>
    <property type="match status" value="1"/>
</dbReference>
<dbReference type="SUPFAM" id="SSF109604">
    <property type="entry name" value="HD-domain/PDEase-like"/>
    <property type="match status" value="1"/>
</dbReference>
<evidence type="ECO:0000313" key="4">
    <source>
        <dbReference type="EMBL" id="HDL60045.1"/>
    </source>
</evidence>
<dbReference type="EMBL" id="DRDR01000051">
    <property type="protein sequence ID" value="HDL60045.1"/>
    <property type="molecule type" value="Genomic_DNA"/>
</dbReference>
<dbReference type="Pfam" id="PF13487">
    <property type="entry name" value="HD_5"/>
    <property type="match status" value="1"/>
</dbReference>
<dbReference type="InterPro" id="IPR037522">
    <property type="entry name" value="HD_GYP_dom"/>
</dbReference>
<dbReference type="InterPro" id="IPR013767">
    <property type="entry name" value="PAS_fold"/>
</dbReference>
<name>A0A7V0LUL4_UNCW3</name>
<dbReference type="Gene3D" id="3.30.450.20">
    <property type="entry name" value="PAS domain"/>
    <property type="match status" value="2"/>
</dbReference>
<dbReference type="InterPro" id="IPR013656">
    <property type="entry name" value="PAS_4"/>
</dbReference>
<comment type="caution">
    <text evidence="4">The sequence shown here is derived from an EMBL/GenBank/DDBJ whole genome shotgun (WGS) entry which is preliminary data.</text>
</comment>
<dbReference type="InterPro" id="IPR000700">
    <property type="entry name" value="PAS-assoc_C"/>
</dbReference>
<dbReference type="NCBIfam" id="TIGR00277">
    <property type="entry name" value="HDIG"/>
    <property type="match status" value="1"/>
</dbReference>
<protein>
    <submittedName>
        <fullName evidence="4">PAS domain S-box protein</fullName>
    </submittedName>
</protein>
<dbReference type="SUPFAM" id="SSF55785">
    <property type="entry name" value="PYP-like sensor domain (PAS domain)"/>
    <property type="match status" value="2"/>
</dbReference>
<dbReference type="AlphaFoldDB" id="A0A7V0LUL4"/>
<dbReference type="CDD" id="cd00130">
    <property type="entry name" value="PAS"/>
    <property type="match status" value="1"/>
</dbReference>
<evidence type="ECO:0000259" key="1">
    <source>
        <dbReference type="PROSITE" id="PS50112"/>
    </source>
</evidence>
<dbReference type="Proteomes" id="UP000886381">
    <property type="component" value="Unassembled WGS sequence"/>
</dbReference>
<dbReference type="InterPro" id="IPR035965">
    <property type="entry name" value="PAS-like_dom_sf"/>
</dbReference>
<dbReference type="SMART" id="SM00471">
    <property type="entry name" value="HDc"/>
    <property type="match status" value="1"/>
</dbReference>
<proteinExistence type="predicted"/>
<dbReference type="Pfam" id="PF00989">
    <property type="entry name" value="PAS"/>
    <property type="match status" value="1"/>
</dbReference>
<evidence type="ECO:0000259" key="3">
    <source>
        <dbReference type="PROSITE" id="PS51832"/>
    </source>
</evidence>
<feature type="domain" description="HD-GYP" evidence="3">
    <location>
        <begin position="246"/>
        <end position="436"/>
    </location>
</feature>
<evidence type="ECO:0000259" key="2">
    <source>
        <dbReference type="PROSITE" id="PS50113"/>
    </source>
</evidence>
<dbReference type="Gene3D" id="1.10.3210.10">
    <property type="entry name" value="Hypothetical protein af1432"/>
    <property type="match status" value="1"/>
</dbReference>
<gene>
    <name evidence="4" type="ORF">ENH14_01160</name>
</gene>
<organism evidence="4">
    <name type="scientific">candidate division WOR-3 bacterium</name>
    <dbReference type="NCBI Taxonomy" id="2052148"/>
    <lineage>
        <taxon>Bacteria</taxon>
        <taxon>Bacteria division WOR-3</taxon>
    </lineage>
</organism>